<dbReference type="AlphaFoldDB" id="A0A4D9DF74"/>
<dbReference type="GO" id="GO:0016020">
    <property type="term" value="C:membrane"/>
    <property type="evidence" value="ECO:0007669"/>
    <property type="project" value="UniProtKB-SubCell"/>
</dbReference>
<evidence type="ECO:0000256" key="3">
    <source>
        <dbReference type="ARBA" id="ARBA00022553"/>
    </source>
</evidence>
<comment type="caution">
    <text evidence="9">The sequence shown here is derived from an EMBL/GenBank/DDBJ whole genome shotgun (WGS) entry which is preliminary data.</text>
</comment>
<reference evidence="9 10" key="1">
    <citation type="submission" date="2019-04" db="EMBL/GenBank/DDBJ databases">
        <title>Draft genome of the big-headed turtle Platysternon megacephalum.</title>
        <authorList>
            <person name="Gong S."/>
        </authorList>
    </citation>
    <scope>NUCLEOTIDE SEQUENCE [LARGE SCALE GENOMIC DNA]</scope>
    <source>
        <strain evidence="9">DO16091913</strain>
        <tissue evidence="9">Muscle</tissue>
    </source>
</reference>
<gene>
    <name evidence="9" type="ORF">DR999_PMT22166</name>
</gene>
<comment type="similarity">
    <text evidence="2">Belongs to the TMEM176 family.</text>
</comment>
<dbReference type="InterPro" id="IPR007237">
    <property type="entry name" value="CD20-like"/>
</dbReference>
<name>A0A4D9DF74_9SAUR</name>
<evidence type="ECO:0000313" key="9">
    <source>
        <dbReference type="EMBL" id="TFJ96076.1"/>
    </source>
</evidence>
<evidence type="ECO:0000256" key="5">
    <source>
        <dbReference type="ARBA" id="ARBA00022989"/>
    </source>
</evidence>
<evidence type="ECO:0000256" key="6">
    <source>
        <dbReference type="ARBA" id="ARBA00023136"/>
    </source>
</evidence>
<evidence type="ECO:0000256" key="8">
    <source>
        <dbReference type="SAM" id="Phobius"/>
    </source>
</evidence>
<dbReference type="STRING" id="55544.A0A4D9DF74"/>
<protein>
    <submittedName>
        <fullName evidence="9">Acyl-CoA dehydrogenase</fullName>
    </submittedName>
</protein>
<evidence type="ECO:0000256" key="1">
    <source>
        <dbReference type="ARBA" id="ARBA00004141"/>
    </source>
</evidence>
<dbReference type="Proteomes" id="UP000297703">
    <property type="component" value="Unassembled WGS sequence"/>
</dbReference>
<feature type="transmembrane region" description="Helical" evidence="8">
    <location>
        <begin position="277"/>
        <end position="301"/>
    </location>
</feature>
<dbReference type="InterPro" id="IPR009281">
    <property type="entry name" value="TMEM176A/TMEM176B"/>
</dbReference>
<keyword evidence="10" id="KW-1185">Reference proteome</keyword>
<feature type="compositionally biased region" description="Basic and acidic residues" evidence="7">
    <location>
        <begin position="400"/>
        <end position="413"/>
    </location>
</feature>
<feature type="transmembrane region" description="Helical" evidence="8">
    <location>
        <begin position="220"/>
        <end position="242"/>
    </location>
</feature>
<evidence type="ECO:0000256" key="2">
    <source>
        <dbReference type="ARBA" id="ARBA00006022"/>
    </source>
</evidence>
<feature type="transmembrane region" description="Helical" evidence="8">
    <location>
        <begin position="352"/>
        <end position="374"/>
    </location>
</feature>
<dbReference type="PANTHER" id="PTHR15756:SF6">
    <property type="entry name" value="TRANSMEMBRANE PROTEIN 176A"/>
    <property type="match status" value="1"/>
</dbReference>
<keyword evidence="3" id="KW-0597">Phosphoprotein</keyword>
<keyword evidence="5 8" id="KW-1133">Transmembrane helix</keyword>
<feature type="compositionally biased region" description="Pro residues" evidence="7">
    <location>
        <begin position="84"/>
        <end position="94"/>
    </location>
</feature>
<evidence type="ECO:0000256" key="7">
    <source>
        <dbReference type="SAM" id="MobiDB-lite"/>
    </source>
</evidence>
<keyword evidence="6 8" id="KW-0472">Membrane</keyword>
<dbReference type="EMBL" id="QXTE01000811">
    <property type="protein sequence ID" value="TFJ96076.1"/>
    <property type="molecule type" value="Genomic_DNA"/>
</dbReference>
<dbReference type="Pfam" id="PF04103">
    <property type="entry name" value="CD20"/>
    <property type="match status" value="1"/>
</dbReference>
<comment type="subcellular location">
    <subcellularLocation>
        <location evidence="1">Membrane</location>
        <topology evidence="1">Multi-pass membrane protein</topology>
    </subcellularLocation>
</comment>
<evidence type="ECO:0000256" key="4">
    <source>
        <dbReference type="ARBA" id="ARBA00022692"/>
    </source>
</evidence>
<feature type="transmembrane region" description="Helical" evidence="8">
    <location>
        <begin position="254"/>
        <end position="270"/>
    </location>
</feature>
<dbReference type="OrthoDB" id="8951938at2759"/>
<proteinExistence type="inferred from homology"/>
<keyword evidence="4 8" id="KW-0812">Transmembrane</keyword>
<reference evidence="9 10" key="2">
    <citation type="submission" date="2019-04" db="EMBL/GenBank/DDBJ databases">
        <title>The genome sequence of big-headed turtle.</title>
        <authorList>
            <person name="Gong S."/>
        </authorList>
    </citation>
    <scope>NUCLEOTIDE SEQUENCE [LARGE SCALE GENOMIC DNA]</scope>
    <source>
        <strain evidence="9">DO16091913</strain>
        <tissue evidence="9">Muscle</tissue>
    </source>
</reference>
<organism evidence="9 10">
    <name type="scientific">Platysternon megacephalum</name>
    <name type="common">big-headed turtle</name>
    <dbReference type="NCBI Taxonomy" id="55544"/>
    <lineage>
        <taxon>Eukaryota</taxon>
        <taxon>Metazoa</taxon>
        <taxon>Chordata</taxon>
        <taxon>Craniata</taxon>
        <taxon>Vertebrata</taxon>
        <taxon>Euteleostomi</taxon>
        <taxon>Archelosauria</taxon>
        <taxon>Testudinata</taxon>
        <taxon>Testudines</taxon>
        <taxon>Cryptodira</taxon>
        <taxon>Durocryptodira</taxon>
        <taxon>Testudinoidea</taxon>
        <taxon>Platysternidae</taxon>
        <taxon>Platysternon</taxon>
    </lineage>
</organism>
<evidence type="ECO:0000313" key="10">
    <source>
        <dbReference type="Proteomes" id="UP000297703"/>
    </source>
</evidence>
<feature type="region of interest" description="Disordered" evidence="7">
    <location>
        <begin position="389"/>
        <end position="413"/>
    </location>
</feature>
<sequence>MAAQDQRGAPWAHGKAQGPGRGSVPALGSGAGSGRPGRRAGPLGASARGDRPPGRSGARSWSGARRWGFVPARWEGQNYNSQHPPVPGETPASPPRSLAPAGASSPGAPGKGTVSVGCVQRLAGRGRAVRGLLALGEYRYIIVLKAAAPQSGVRMPTSVVKVNNMEVSTEGSDKTVININVSQESSLAFLVRSVQQGRARLGAPTSQGLAKGCYRGEQKVLGACQVLLGVVCGAIGVLLCFAPDTQEFWSGSPFWTGALLIISGVFCIVSEKRGPGCWVWLAALLTLASAVSATVAVVVGAQDMAWGFPFDEGSYLCDPSPSPPSDSSDSWKQHRCREEVRMFENLFLGVRLLLLLTMATGLCIAAFSFLYGCWALCCRKQDGAEAVESKEPLLSSDSILPRDEEKAQDGQDI</sequence>
<accession>A0A4D9DF74</accession>
<feature type="compositionally biased region" description="Low complexity" evidence="7">
    <location>
        <begin position="95"/>
        <end position="112"/>
    </location>
</feature>
<feature type="region of interest" description="Disordered" evidence="7">
    <location>
        <begin position="1"/>
        <end position="112"/>
    </location>
</feature>
<dbReference type="PANTHER" id="PTHR15756">
    <property type="entry name" value="LR8/HCA112"/>
    <property type="match status" value="1"/>
</dbReference>
<feature type="compositionally biased region" description="Low complexity" evidence="7">
    <location>
        <begin position="54"/>
        <end position="68"/>
    </location>
</feature>